<dbReference type="AlphaFoldDB" id="A0AAP7BX76"/>
<dbReference type="Proteomes" id="UP000481454">
    <property type="component" value="Unassembled WGS sequence"/>
</dbReference>
<dbReference type="RefSeq" id="WP_003455351.1">
    <property type="nucleotide sequence ID" value="NZ_CATNWT010000001.1"/>
</dbReference>
<reference evidence="10 11" key="1">
    <citation type="submission" date="2020-02" db="EMBL/GenBank/DDBJ databases">
        <title>Genomic Insights into the Phylogeny and Genetic Plasticity of the Human and Animal Enteric Pathogen Clostridium perfringens.</title>
        <authorList>
            <person name="Feng Y."/>
            <person name="Hu Y."/>
        </authorList>
    </citation>
    <scope>NUCLEOTIDE SEQUENCE [LARGE SCALE GENOMIC DNA]</scope>
    <source>
        <strain evidence="10 11">CP-40</strain>
    </source>
</reference>
<dbReference type="InterPro" id="IPR003593">
    <property type="entry name" value="AAA+_ATPase"/>
</dbReference>
<proteinExistence type="predicted"/>
<protein>
    <submittedName>
        <fullName evidence="10">ABC transporter ATP-binding protein</fullName>
    </submittedName>
</protein>
<evidence type="ECO:0000259" key="8">
    <source>
        <dbReference type="PROSITE" id="PS50893"/>
    </source>
</evidence>
<keyword evidence="3" id="KW-0547">Nucleotide-binding</keyword>
<comment type="subcellular location">
    <subcellularLocation>
        <location evidence="1">Cell membrane</location>
        <topology evidence="1">Multi-pass membrane protein</topology>
    </subcellularLocation>
</comment>
<dbReference type="CDD" id="cd07346">
    <property type="entry name" value="ABC_6TM_exporters"/>
    <property type="match status" value="1"/>
</dbReference>
<feature type="domain" description="ABC transporter" evidence="8">
    <location>
        <begin position="374"/>
        <end position="623"/>
    </location>
</feature>
<keyword evidence="2 7" id="KW-0812">Transmembrane</keyword>
<dbReference type="PROSITE" id="PS50893">
    <property type="entry name" value="ABC_TRANSPORTER_2"/>
    <property type="match status" value="1"/>
</dbReference>
<dbReference type="SUPFAM" id="SSF52540">
    <property type="entry name" value="P-loop containing nucleoside triphosphate hydrolases"/>
    <property type="match status" value="1"/>
</dbReference>
<dbReference type="InterPro" id="IPR036640">
    <property type="entry name" value="ABC1_TM_sf"/>
</dbReference>
<dbReference type="PANTHER" id="PTHR24221">
    <property type="entry name" value="ATP-BINDING CASSETTE SUB-FAMILY B"/>
    <property type="match status" value="1"/>
</dbReference>
<dbReference type="PROSITE" id="PS50929">
    <property type="entry name" value="ABC_TM1F"/>
    <property type="match status" value="1"/>
</dbReference>
<feature type="transmembrane region" description="Helical" evidence="7">
    <location>
        <begin position="157"/>
        <end position="178"/>
    </location>
</feature>
<gene>
    <name evidence="10" type="ORF">G6Z34_16495</name>
</gene>
<dbReference type="EMBL" id="JAALLZ010000015">
    <property type="protein sequence ID" value="NGU31658.1"/>
    <property type="molecule type" value="Genomic_DNA"/>
</dbReference>
<dbReference type="InterPro" id="IPR027417">
    <property type="entry name" value="P-loop_NTPase"/>
</dbReference>
<dbReference type="PANTHER" id="PTHR24221:SF654">
    <property type="entry name" value="ATP-BINDING CASSETTE SUB-FAMILY B MEMBER 6"/>
    <property type="match status" value="1"/>
</dbReference>
<dbReference type="GO" id="GO:0016887">
    <property type="term" value="F:ATP hydrolysis activity"/>
    <property type="evidence" value="ECO:0007669"/>
    <property type="project" value="InterPro"/>
</dbReference>
<dbReference type="Pfam" id="PF00664">
    <property type="entry name" value="ABC_membrane"/>
    <property type="match status" value="1"/>
</dbReference>
<comment type="caution">
    <text evidence="10">The sequence shown here is derived from an EMBL/GenBank/DDBJ whole genome shotgun (WGS) entry which is preliminary data.</text>
</comment>
<evidence type="ECO:0000256" key="6">
    <source>
        <dbReference type="ARBA" id="ARBA00023136"/>
    </source>
</evidence>
<keyword evidence="6 7" id="KW-0472">Membrane</keyword>
<evidence type="ECO:0000256" key="2">
    <source>
        <dbReference type="ARBA" id="ARBA00022692"/>
    </source>
</evidence>
<feature type="domain" description="ABC transmembrane type-1" evidence="9">
    <location>
        <begin position="26"/>
        <end position="307"/>
    </location>
</feature>
<dbReference type="Pfam" id="PF00005">
    <property type="entry name" value="ABC_tran"/>
    <property type="match status" value="1"/>
</dbReference>
<organism evidence="10 11">
    <name type="scientific">Clostridium perfringens</name>
    <dbReference type="NCBI Taxonomy" id="1502"/>
    <lineage>
        <taxon>Bacteria</taxon>
        <taxon>Bacillati</taxon>
        <taxon>Bacillota</taxon>
        <taxon>Clostridia</taxon>
        <taxon>Eubacteriales</taxon>
        <taxon>Clostridiaceae</taxon>
        <taxon>Clostridium</taxon>
    </lineage>
</organism>
<dbReference type="InterPro" id="IPR017871">
    <property type="entry name" value="ABC_transporter-like_CS"/>
</dbReference>
<dbReference type="InterPro" id="IPR011527">
    <property type="entry name" value="ABC1_TM_dom"/>
</dbReference>
<evidence type="ECO:0000256" key="7">
    <source>
        <dbReference type="SAM" id="Phobius"/>
    </source>
</evidence>
<accession>A0AAP7BX76</accession>
<evidence type="ECO:0000313" key="10">
    <source>
        <dbReference type="EMBL" id="NGU31658.1"/>
    </source>
</evidence>
<dbReference type="GO" id="GO:0005524">
    <property type="term" value="F:ATP binding"/>
    <property type="evidence" value="ECO:0007669"/>
    <property type="project" value="UniProtKB-KW"/>
</dbReference>
<dbReference type="GO" id="GO:0034040">
    <property type="term" value="F:ATPase-coupled lipid transmembrane transporter activity"/>
    <property type="evidence" value="ECO:0007669"/>
    <property type="project" value="TreeGrafter"/>
</dbReference>
<dbReference type="GO" id="GO:0005886">
    <property type="term" value="C:plasma membrane"/>
    <property type="evidence" value="ECO:0007669"/>
    <property type="project" value="UniProtKB-SubCell"/>
</dbReference>
<evidence type="ECO:0000256" key="3">
    <source>
        <dbReference type="ARBA" id="ARBA00022741"/>
    </source>
</evidence>
<evidence type="ECO:0000313" key="11">
    <source>
        <dbReference type="Proteomes" id="UP000481454"/>
    </source>
</evidence>
<dbReference type="SMART" id="SM00382">
    <property type="entry name" value="AAA"/>
    <property type="match status" value="1"/>
</dbReference>
<dbReference type="Gene3D" id="3.40.50.300">
    <property type="entry name" value="P-loop containing nucleotide triphosphate hydrolases"/>
    <property type="match status" value="1"/>
</dbReference>
<feature type="transmembrane region" description="Helical" evidence="7">
    <location>
        <begin position="249"/>
        <end position="269"/>
    </location>
</feature>
<feature type="transmembrane region" description="Helical" evidence="7">
    <location>
        <begin position="129"/>
        <end position="151"/>
    </location>
</feature>
<evidence type="ECO:0000256" key="1">
    <source>
        <dbReference type="ARBA" id="ARBA00004651"/>
    </source>
</evidence>
<evidence type="ECO:0000256" key="5">
    <source>
        <dbReference type="ARBA" id="ARBA00022989"/>
    </source>
</evidence>
<evidence type="ECO:0000259" key="9">
    <source>
        <dbReference type="PROSITE" id="PS50929"/>
    </source>
</evidence>
<dbReference type="GO" id="GO:0140359">
    <property type="term" value="F:ABC-type transporter activity"/>
    <property type="evidence" value="ECO:0007669"/>
    <property type="project" value="InterPro"/>
</dbReference>
<keyword evidence="5 7" id="KW-1133">Transmembrane helix</keyword>
<feature type="transmembrane region" description="Helical" evidence="7">
    <location>
        <begin position="61"/>
        <end position="85"/>
    </location>
</feature>
<keyword evidence="4 10" id="KW-0067">ATP-binding</keyword>
<sequence>MKNLKELLKKIKWIYLQSKLILPVLILIVFISSFFSLIGVYDAIVSKNLIDSAISGNTNSVLKWLVIMASIMLLNIISYPIISLINTYTSTKMSQTLQKKIYAHITYSNWQESSKHHSMNLLTRLTNDVSTITGTVMQTIPSIISLSITLLASFTTLIYLSPAIAVVAIFIGPFLLLISRLFAKKLKKIYKEIQEEDVKYRTFIQESIKNLIIVKTFCLEKVNLNKLSKIQKKRFELSLKNTKIGIKSGITLSICSSIAYFTIFCWGALNLSKGIGTYGTLMAMLQLYNKVQGPFSALASKFPSLVGAIAATERLMEIEELSLEKHKDLKEGIDKLCIPKVNNKKIIDNKIHDTNSDDILYSKDSYPKKMDFGINFSNVSFSYDKDKSILKDLNLSIESGEIIGLIGPSGQGKTTLIKIILSLLNIDNGNICLNLKENTQSLLALDSLNEREEKNSYNYNSELSPLHRELISYVPQGDTLFSGTIEENLRYGKPNATLDEIIKATKKACAFDFIEELTDGFNTVIGENGLGISGGQAQRIAIARAFLRNKPILILDEATSALDPETEIKVINEVKNLSHKPICIIITHRPLALGICTRILELKDSSIKEISKNELKKLNEIKI</sequence>
<dbReference type="Gene3D" id="1.20.1560.10">
    <property type="entry name" value="ABC transporter type 1, transmembrane domain"/>
    <property type="match status" value="1"/>
</dbReference>
<name>A0AAP7BX76_CLOPF</name>
<dbReference type="InterPro" id="IPR003439">
    <property type="entry name" value="ABC_transporter-like_ATP-bd"/>
</dbReference>
<evidence type="ECO:0000256" key="4">
    <source>
        <dbReference type="ARBA" id="ARBA00022840"/>
    </source>
</evidence>
<dbReference type="PROSITE" id="PS00211">
    <property type="entry name" value="ABC_TRANSPORTER_1"/>
    <property type="match status" value="1"/>
</dbReference>
<feature type="transmembrane region" description="Helical" evidence="7">
    <location>
        <begin position="20"/>
        <end position="41"/>
    </location>
</feature>
<dbReference type="InterPro" id="IPR039421">
    <property type="entry name" value="Type_1_exporter"/>
</dbReference>
<dbReference type="SUPFAM" id="SSF90123">
    <property type="entry name" value="ABC transporter transmembrane region"/>
    <property type="match status" value="1"/>
</dbReference>